<dbReference type="AlphaFoldDB" id="W4VDM6"/>
<accession>W4VDM6</accession>
<dbReference type="eggNOG" id="COG0188">
    <property type="taxonomic scope" value="Bacteria"/>
</dbReference>
<dbReference type="PANTHER" id="PTHR43493">
    <property type="entry name" value="DNA GYRASE/TOPOISOMERASE SUBUNIT A"/>
    <property type="match status" value="1"/>
</dbReference>
<evidence type="ECO:0000313" key="1">
    <source>
        <dbReference type="EMBL" id="GAE91495.1"/>
    </source>
</evidence>
<gene>
    <name evidence="1" type="ORF">JCM21714_445</name>
</gene>
<dbReference type="GO" id="GO:0005524">
    <property type="term" value="F:ATP binding"/>
    <property type="evidence" value="ECO:0007669"/>
    <property type="project" value="InterPro"/>
</dbReference>
<dbReference type="GO" id="GO:0009330">
    <property type="term" value="C:DNA topoisomerase type II (double strand cut, ATP-hydrolyzing) complex"/>
    <property type="evidence" value="ECO:0007669"/>
    <property type="project" value="TreeGrafter"/>
</dbReference>
<dbReference type="GO" id="GO:0003918">
    <property type="term" value="F:DNA topoisomerase type II (double strand cut, ATP-hydrolyzing) activity"/>
    <property type="evidence" value="ECO:0007669"/>
    <property type="project" value="TreeGrafter"/>
</dbReference>
<dbReference type="InterPro" id="IPR035516">
    <property type="entry name" value="Gyrase/topoIV_suA_C"/>
</dbReference>
<protein>
    <submittedName>
        <fullName evidence="1">Topoisomerase IV subunit A</fullName>
    </submittedName>
</protein>
<sequence length="170" mass="19439">MLLSDGNQDVFITTNKGYGLWYHESEISVIGQRAAGVKAIQLKTDEYVVNGILMDELQEKRQIFITTQRGACKRMSIDRFEKSSRAKKGLVMLRELKSKPHRIVGMELVETNDVFELMTTKGEHHHVKPMELPLSDRYSNGSYVIDTDLTGDVINIHKKPSLRKVFEQTT</sequence>
<dbReference type="Proteomes" id="UP000019102">
    <property type="component" value="Unassembled WGS sequence"/>
</dbReference>
<dbReference type="GO" id="GO:0003677">
    <property type="term" value="F:DNA binding"/>
    <property type="evidence" value="ECO:0007669"/>
    <property type="project" value="InterPro"/>
</dbReference>
<dbReference type="InterPro" id="IPR006691">
    <property type="entry name" value="GyrA/parC_rep"/>
</dbReference>
<proteinExistence type="predicted"/>
<dbReference type="GO" id="GO:0005737">
    <property type="term" value="C:cytoplasm"/>
    <property type="evidence" value="ECO:0007669"/>
    <property type="project" value="TreeGrafter"/>
</dbReference>
<keyword evidence="2" id="KW-1185">Reference proteome</keyword>
<dbReference type="PANTHER" id="PTHR43493:SF9">
    <property type="entry name" value="DNA TOPOISOMERASE 4 SUBUNIT A"/>
    <property type="match status" value="1"/>
</dbReference>
<name>W4VDM6_9BACI</name>
<dbReference type="STRING" id="1298598.JCM21714_445"/>
<dbReference type="SUPFAM" id="SSF101904">
    <property type="entry name" value="GyrA/ParC C-terminal domain-like"/>
    <property type="match status" value="1"/>
</dbReference>
<keyword evidence="1" id="KW-0413">Isomerase</keyword>
<comment type="caution">
    <text evidence="1">The sequence shown here is derived from an EMBL/GenBank/DDBJ whole genome shotgun (WGS) entry which is preliminary data.</text>
</comment>
<reference evidence="1 2" key="1">
    <citation type="journal article" date="2014" name="Genome Announc.">
        <title>Draft Genome Sequence of the Boron-Tolerant and Moderately Halotolerant Bacterium Gracilibacillus boraciitolerans JCM 21714T.</title>
        <authorList>
            <person name="Ahmed I."/>
            <person name="Oshima K."/>
            <person name="Suda W."/>
            <person name="Kitamura K."/>
            <person name="Iida T."/>
            <person name="Ohmori Y."/>
            <person name="Fujiwara T."/>
            <person name="Hattori M."/>
            <person name="Ohkuma M."/>
        </authorList>
    </citation>
    <scope>NUCLEOTIDE SEQUENCE [LARGE SCALE GENOMIC DNA]</scope>
    <source>
        <strain evidence="1 2">JCM 21714</strain>
    </source>
</reference>
<evidence type="ECO:0000313" key="2">
    <source>
        <dbReference type="Proteomes" id="UP000019102"/>
    </source>
</evidence>
<dbReference type="InterPro" id="IPR050220">
    <property type="entry name" value="Type_II_DNA_Topoisomerases"/>
</dbReference>
<dbReference type="Pfam" id="PF03989">
    <property type="entry name" value="DNA_gyraseA_C"/>
    <property type="match status" value="2"/>
</dbReference>
<dbReference type="GO" id="GO:0006265">
    <property type="term" value="P:DNA topological change"/>
    <property type="evidence" value="ECO:0007669"/>
    <property type="project" value="InterPro"/>
</dbReference>
<dbReference type="Gene3D" id="2.120.10.90">
    <property type="entry name" value="DNA gyrase/topoisomerase IV, subunit A, C-terminal"/>
    <property type="match status" value="1"/>
</dbReference>
<dbReference type="EMBL" id="BAVS01000001">
    <property type="protein sequence ID" value="GAE91495.1"/>
    <property type="molecule type" value="Genomic_DNA"/>
</dbReference>
<organism evidence="1 2">
    <name type="scientific">Gracilibacillus boraciitolerans JCM 21714</name>
    <dbReference type="NCBI Taxonomy" id="1298598"/>
    <lineage>
        <taxon>Bacteria</taxon>
        <taxon>Bacillati</taxon>
        <taxon>Bacillota</taxon>
        <taxon>Bacilli</taxon>
        <taxon>Bacillales</taxon>
        <taxon>Bacillaceae</taxon>
        <taxon>Gracilibacillus</taxon>
    </lineage>
</organism>